<feature type="domain" description="Hint" evidence="1">
    <location>
        <begin position="352"/>
        <end position="451"/>
    </location>
</feature>
<gene>
    <name evidence="2" type="ORF">DEM25_007835</name>
</gene>
<organism evidence="2 3">
    <name type="scientific">Oceaniradius stylonematis</name>
    <dbReference type="NCBI Taxonomy" id="2184161"/>
    <lineage>
        <taxon>Bacteria</taxon>
        <taxon>Pseudomonadati</taxon>
        <taxon>Pseudomonadota</taxon>
        <taxon>Alphaproteobacteria</taxon>
        <taxon>Hyphomicrobiales</taxon>
        <taxon>Ahrensiaceae</taxon>
        <taxon>Oceaniradius</taxon>
    </lineage>
</organism>
<dbReference type="OrthoDB" id="6305173at2"/>
<dbReference type="InterPro" id="IPR006141">
    <property type="entry name" value="Intein_N"/>
</dbReference>
<sequence>MLAAIDKTKDNVPRTLDPADKEDAAAIASFLKLTGKTRQSHPALFDDLDAAAKSGAGKDDDTQALQIVDAGQDAQGRATCRAWHVDKRGALMSGSLALALDSDTGDIAAMGHANRVGGGYAPAATRSATAKAAPANMTSVGFYHSQAAPGTPPRFGMVANTQAIELNAQAVAADVTDPVIKVSGHTEIEIGLGRPQTGLDLDYFYNQDTSNTPILLVPFTGTVNVQQPLNYVDPNTHQFTQGLSVTTQLYSVSAQHKIDHQSSQGLLTQITGDTSTNVVTWSYPFDAASQMESLQFPPYGPARDTLSGFYFQFNIPVNNPVAPTFTFNVCSYDWPDQPSVNCIQIPNIKFWWHCIAAEASVTMADGAERVLEEVDNTARVRTVHGGSLGVEATTRALHNAGATPHPVDLVFELMTKSGLSVILTGGHPVVTPDGLAHACDLKPGDAVLTRDGTDSVASCEESRYDGIFCNLKLVDETDREAGRSLEVGTFYANGIAVGDFNAMAQLHRNNTRSLEYMRARLPERYHTDYASTLEMIAHDNVKYGGNF</sequence>
<evidence type="ECO:0000259" key="1">
    <source>
        <dbReference type="SMART" id="SM00306"/>
    </source>
</evidence>
<dbReference type="Proteomes" id="UP000246132">
    <property type="component" value="Unassembled WGS sequence"/>
</dbReference>
<dbReference type="CDD" id="cd00081">
    <property type="entry name" value="Hint"/>
    <property type="match status" value="1"/>
</dbReference>
<dbReference type="PROSITE" id="PS50817">
    <property type="entry name" value="INTEIN_N_TER"/>
    <property type="match status" value="1"/>
</dbReference>
<evidence type="ECO:0000313" key="2">
    <source>
        <dbReference type="EMBL" id="RKF07663.1"/>
    </source>
</evidence>
<keyword evidence="3" id="KW-1185">Reference proteome</keyword>
<name>A0A3A8AP20_9HYPH</name>
<dbReference type="AlphaFoldDB" id="A0A3A8AP20"/>
<dbReference type="InterPro" id="IPR003587">
    <property type="entry name" value="Hint_dom_N"/>
</dbReference>
<dbReference type="SUPFAM" id="SSF51294">
    <property type="entry name" value="Hedgehog/intein (Hint) domain"/>
    <property type="match status" value="1"/>
</dbReference>
<dbReference type="Gene3D" id="2.170.16.10">
    <property type="entry name" value="Hedgehog/Intein (Hint) domain"/>
    <property type="match status" value="1"/>
</dbReference>
<dbReference type="SMART" id="SM00306">
    <property type="entry name" value="HintN"/>
    <property type="match status" value="1"/>
</dbReference>
<protein>
    <recommendedName>
        <fullName evidence="1">Hint domain-containing protein</fullName>
    </recommendedName>
</protein>
<reference evidence="2 3" key="1">
    <citation type="journal article" date="2018" name="Int. J. Syst. Bacteriol.">
        <title>Oceaniradius stylonemae gen. nov., sp. nov., isolated from a red alga, Stylonema cornu-cervi.</title>
        <authorList>
            <person name="Jeong S."/>
        </authorList>
    </citation>
    <scope>NUCLEOTIDE SEQUENCE [LARGE SCALE GENOMIC DNA]</scope>
    <source>
        <strain evidence="2 3">StC1</strain>
    </source>
</reference>
<dbReference type="EMBL" id="QFWV02000004">
    <property type="protein sequence ID" value="RKF07663.1"/>
    <property type="molecule type" value="Genomic_DNA"/>
</dbReference>
<proteinExistence type="predicted"/>
<comment type="caution">
    <text evidence="2">The sequence shown here is derived from an EMBL/GenBank/DDBJ whole genome shotgun (WGS) entry which is preliminary data.</text>
</comment>
<accession>A0A3A8AP20</accession>
<evidence type="ECO:0000313" key="3">
    <source>
        <dbReference type="Proteomes" id="UP000246132"/>
    </source>
</evidence>
<dbReference type="InterPro" id="IPR036844">
    <property type="entry name" value="Hint_dom_sf"/>
</dbReference>
<dbReference type="GO" id="GO:0016539">
    <property type="term" value="P:intein-mediated protein splicing"/>
    <property type="evidence" value="ECO:0007669"/>
    <property type="project" value="InterPro"/>
</dbReference>